<keyword evidence="5 8" id="KW-0812">Transmembrane</keyword>
<evidence type="ECO:0000256" key="5">
    <source>
        <dbReference type="ARBA" id="ARBA00022692"/>
    </source>
</evidence>
<dbReference type="RefSeq" id="WP_131299379.1">
    <property type="nucleotide sequence ID" value="NZ_JBHLST010000014.1"/>
</dbReference>
<keyword evidence="4" id="KW-0997">Cell inner membrane</keyword>
<accession>A0A4R1P8V9</accession>
<feature type="transmembrane region" description="Helical" evidence="8">
    <location>
        <begin position="20"/>
        <end position="42"/>
    </location>
</feature>
<dbReference type="GO" id="GO:0030395">
    <property type="term" value="F:lactose binding"/>
    <property type="evidence" value="ECO:0007669"/>
    <property type="project" value="TreeGrafter"/>
</dbReference>
<dbReference type="PROSITE" id="PS50850">
    <property type="entry name" value="MFS"/>
    <property type="match status" value="1"/>
</dbReference>
<evidence type="ECO:0000259" key="9">
    <source>
        <dbReference type="PROSITE" id="PS50850"/>
    </source>
</evidence>
<keyword evidence="7 8" id="KW-0472">Membrane</keyword>
<comment type="subcellular location">
    <subcellularLocation>
        <location evidence="1">Cell inner membrane</location>
        <topology evidence="1">Multi-pass membrane protein</topology>
    </subcellularLocation>
</comment>
<sequence>MNLTLDTDTAAGRALPYFKYGMIFFLYYFIAGGTVPFLVIWLGDAAKLDAGAIGLLFGCKAIIAMLLQPLFGVLTDRLDNRKHLIWCIVALLTLLAPYMQWVFMPLLTENLLVGVLAGGLYLGIIFAAGGGTLETYLEKACRAGDITYGRVRMFGAIGYGSSAALSGMLVSENPETIFWIGSGCALVLALLFWRVQPGSTVAQTDDLQEKPAPVSYAAVKDLVSDRRFWSLVLYVVGVACLYDVFDQQFANFFRSFFASPQQGTQVFGFVTTLTEGGVALMMFCVPWVLTRIGGKNALIVAGVVMAIRIIGSAFASSPAEVVALKMLHALEVPLIYVGMFKYIEDVFDTRLSATIYMMGFIFAKGIGVSLISPLAGYMYGAFGFREGYLLLGGLALLFTVVSIFSLDRGRHKSTYSADTREDGPAVIDAPALSPALISK</sequence>
<dbReference type="Gene3D" id="1.20.1250.20">
    <property type="entry name" value="MFS general substrate transporter like domains"/>
    <property type="match status" value="2"/>
</dbReference>
<feature type="transmembrane region" description="Helical" evidence="8">
    <location>
        <begin position="110"/>
        <end position="130"/>
    </location>
</feature>
<feature type="transmembrane region" description="Helical" evidence="8">
    <location>
        <begin position="176"/>
        <end position="193"/>
    </location>
</feature>
<dbReference type="InterPro" id="IPR036259">
    <property type="entry name" value="MFS_trans_sf"/>
</dbReference>
<dbReference type="SUPFAM" id="SSF103473">
    <property type="entry name" value="MFS general substrate transporter"/>
    <property type="match status" value="1"/>
</dbReference>
<evidence type="ECO:0000313" key="10">
    <source>
        <dbReference type="EMBL" id="TCL22227.1"/>
    </source>
</evidence>
<dbReference type="GO" id="GO:0005886">
    <property type="term" value="C:plasma membrane"/>
    <property type="evidence" value="ECO:0007669"/>
    <property type="project" value="UniProtKB-SubCell"/>
</dbReference>
<feature type="transmembrane region" description="Helical" evidence="8">
    <location>
        <begin position="48"/>
        <end position="71"/>
    </location>
</feature>
<protein>
    <submittedName>
        <fullName evidence="10">OHS family lactose permease-like MFS transporter</fullName>
    </submittedName>
</protein>
<feature type="domain" description="Major facilitator superfamily (MFS) profile" evidence="9">
    <location>
        <begin position="5"/>
        <end position="410"/>
    </location>
</feature>
<keyword evidence="2" id="KW-0813">Transport</keyword>
<feature type="transmembrane region" description="Helical" evidence="8">
    <location>
        <begin position="265"/>
        <end position="289"/>
    </location>
</feature>
<evidence type="ECO:0000256" key="1">
    <source>
        <dbReference type="ARBA" id="ARBA00004429"/>
    </source>
</evidence>
<feature type="transmembrane region" description="Helical" evidence="8">
    <location>
        <begin position="296"/>
        <end position="316"/>
    </location>
</feature>
<feature type="transmembrane region" description="Helical" evidence="8">
    <location>
        <begin position="322"/>
        <end position="343"/>
    </location>
</feature>
<dbReference type="Pfam" id="PF01306">
    <property type="entry name" value="LacY_symp"/>
    <property type="match status" value="1"/>
</dbReference>
<feature type="transmembrane region" description="Helical" evidence="8">
    <location>
        <begin position="355"/>
        <end position="375"/>
    </location>
</feature>
<dbReference type="PRINTS" id="PR00174">
    <property type="entry name" value="LACYSMPORT"/>
</dbReference>
<dbReference type="NCBIfam" id="NF007077">
    <property type="entry name" value="PRK09528.1"/>
    <property type="match status" value="1"/>
</dbReference>
<feature type="transmembrane region" description="Helical" evidence="8">
    <location>
        <begin position="151"/>
        <end position="170"/>
    </location>
</feature>
<proteinExistence type="predicted"/>
<evidence type="ECO:0000256" key="6">
    <source>
        <dbReference type="ARBA" id="ARBA00022989"/>
    </source>
</evidence>
<dbReference type="AlphaFoldDB" id="A0A4R1P8V9"/>
<keyword evidence="3" id="KW-1003">Cell membrane</keyword>
<evidence type="ECO:0000256" key="3">
    <source>
        <dbReference type="ARBA" id="ARBA00022475"/>
    </source>
</evidence>
<comment type="caution">
    <text evidence="10">The sequence shown here is derived from an EMBL/GenBank/DDBJ whole genome shotgun (WGS) entry which is preliminary data.</text>
</comment>
<feature type="transmembrane region" description="Helical" evidence="8">
    <location>
        <begin position="83"/>
        <end position="104"/>
    </location>
</feature>
<dbReference type="PANTHER" id="PTHR23522">
    <property type="entry name" value="BLL5896 PROTEIN"/>
    <property type="match status" value="1"/>
</dbReference>
<dbReference type="InterPro" id="IPR020846">
    <property type="entry name" value="MFS_dom"/>
</dbReference>
<dbReference type="NCBIfam" id="TIGR00882">
    <property type="entry name" value="2A0105"/>
    <property type="match status" value="1"/>
</dbReference>
<feature type="transmembrane region" description="Helical" evidence="8">
    <location>
        <begin position="387"/>
        <end position="406"/>
    </location>
</feature>
<name>A0A4R1P8V9_9GAMM</name>
<keyword evidence="6 8" id="KW-1133">Transmembrane helix</keyword>
<evidence type="ECO:0000256" key="2">
    <source>
        <dbReference type="ARBA" id="ARBA00022448"/>
    </source>
</evidence>
<reference evidence="10 11" key="1">
    <citation type="submission" date="2019-03" db="EMBL/GenBank/DDBJ databases">
        <title>Genomic Encyclopedia of Type Strains, Phase IV (KMG-IV): sequencing the most valuable type-strain genomes for metagenomic binning, comparative biology and taxonomic classification.</title>
        <authorList>
            <person name="Goeker M."/>
        </authorList>
    </citation>
    <scope>NUCLEOTIDE SEQUENCE [LARGE SCALE GENOMIC DNA]</scope>
    <source>
        <strain evidence="10 11">DSM 2286</strain>
    </source>
</reference>
<evidence type="ECO:0000256" key="8">
    <source>
        <dbReference type="SAM" id="Phobius"/>
    </source>
</evidence>
<dbReference type="Proteomes" id="UP000295169">
    <property type="component" value="Unassembled WGS sequence"/>
</dbReference>
<evidence type="ECO:0000256" key="4">
    <source>
        <dbReference type="ARBA" id="ARBA00022519"/>
    </source>
</evidence>
<evidence type="ECO:0000256" key="7">
    <source>
        <dbReference type="ARBA" id="ARBA00023136"/>
    </source>
</evidence>
<feature type="transmembrane region" description="Helical" evidence="8">
    <location>
        <begin position="228"/>
        <end position="245"/>
    </location>
</feature>
<dbReference type="GO" id="GO:0015528">
    <property type="term" value="F:lactose:proton symporter activity"/>
    <property type="evidence" value="ECO:0007669"/>
    <property type="project" value="TreeGrafter"/>
</dbReference>
<evidence type="ECO:0000313" key="11">
    <source>
        <dbReference type="Proteomes" id="UP000295169"/>
    </source>
</evidence>
<dbReference type="PANTHER" id="PTHR23522:SF10">
    <property type="entry name" value="3-PHENYLPROPIONIC ACID TRANSPORTER-RELATED"/>
    <property type="match status" value="1"/>
</dbReference>
<gene>
    <name evidence="10" type="ORF">EV691_13410</name>
</gene>
<dbReference type="InterPro" id="IPR000576">
    <property type="entry name" value="LacY/RafB_perm_fam"/>
</dbReference>
<organism evidence="10 11">
    <name type="scientific">Azotobacter chroococcum</name>
    <dbReference type="NCBI Taxonomy" id="353"/>
    <lineage>
        <taxon>Bacteria</taxon>
        <taxon>Pseudomonadati</taxon>
        <taxon>Pseudomonadota</taxon>
        <taxon>Gammaproteobacteria</taxon>
        <taxon>Pseudomonadales</taxon>
        <taxon>Pseudomonadaceae</taxon>
        <taxon>Azotobacter</taxon>
    </lineage>
</organism>
<dbReference type="EMBL" id="SMMU01000034">
    <property type="protein sequence ID" value="TCL22227.1"/>
    <property type="molecule type" value="Genomic_DNA"/>
</dbReference>